<keyword evidence="1" id="KW-1133">Transmembrane helix</keyword>
<dbReference type="Pfam" id="PF09624">
    <property type="entry name" value="DUF2393"/>
    <property type="match status" value="1"/>
</dbReference>
<protein>
    <recommendedName>
        <fullName evidence="3">DUF2393 domain-containing protein</fullName>
    </recommendedName>
</protein>
<organism evidence="2">
    <name type="scientific">marine sediment metagenome</name>
    <dbReference type="NCBI Taxonomy" id="412755"/>
    <lineage>
        <taxon>unclassified sequences</taxon>
        <taxon>metagenomes</taxon>
        <taxon>ecological metagenomes</taxon>
    </lineage>
</organism>
<accession>A0A0F9Q320</accession>
<feature type="transmembrane region" description="Helical" evidence="1">
    <location>
        <begin position="6"/>
        <end position="22"/>
    </location>
</feature>
<feature type="transmembrane region" description="Helical" evidence="1">
    <location>
        <begin position="34"/>
        <end position="55"/>
    </location>
</feature>
<dbReference type="EMBL" id="LAZR01005458">
    <property type="protein sequence ID" value="KKM99777.1"/>
    <property type="molecule type" value="Genomic_DNA"/>
</dbReference>
<reference evidence="2" key="1">
    <citation type="journal article" date="2015" name="Nature">
        <title>Complex archaea that bridge the gap between prokaryotes and eukaryotes.</title>
        <authorList>
            <person name="Spang A."/>
            <person name="Saw J.H."/>
            <person name="Jorgensen S.L."/>
            <person name="Zaremba-Niedzwiedzka K."/>
            <person name="Martijn J."/>
            <person name="Lind A.E."/>
            <person name="van Eijk R."/>
            <person name="Schleper C."/>
            <person name="Guy L."/>
            <person name="Ettema T.J."/>
        </authorList>
    </citation>
    <scope>NUCLEOTIDE SEQUENCE</scope>
</reference>
<gene>
    <name evidence="2" type="ORF">LCGC14_1144460</name>
</gene>
<dbReference type="InterPro" id="IPR013417">
    <property type="entry name" value="CHP02588"/>
</dbReference>
<name>A0A0F9Q320_9ZZZZ</name>
<evidence type="ECO:0000256" key="1">
    <source>
        <dbReference type="SAM" id="Phobius"/>
    </source>
</evidence>
<keyword evidence="1" id="KW-0812">Transmembrane</keyword>
<sequence length="208" mass="23740">MIPLMSLMIGSYIVTRMMIFMLSKNHNQYKSGIVINKLLAALTVIITVICVILIFRSSINPFDMESILKPDVLPSSSEKVEASEKTKDLDVGIENIGEKQAYINKVRIINLKAVETTPERIEVSGIIRNLGNRTLNKVDMIIYFLDKDGMPIFEETYSPVWVSEYSFGVSNKPLKPNYSRRFGYNIEDVPPDWAKKVKAEIADIRFER</sequence>
<dbReference type="AlphaFoldDB" id="A0A0F9Q320"/>
<comment type="caution">
    <text evidence="2">The sequence shown here is derived from an EMBL/GenBank/DDBJ whole genome shotgun (WGS) entry which is preliminary data.</text>
</comment>
<proteinExistence type="predicted"/>
<evidence type="ECO:0000313" key="2">
    <source>
        <dbReference type="EMBL" id="KKM99777.1"/>
    </source>
</evidence>
<evidence type="ECO:0008006" key="3">
    <source>
        <dbReference type="Google" id="ProtNLM"/>
    </source>
</evidence>
<keyword evidence="1" id="KW-0472">Membrane</keyword>